<dbReference type="InterPro" id="IPR002052">
    <property type="entry name" value="DNA_methylase_N6_adenine_CS"/>
</dbReference>
<comment type="caution">
    <text evidence="6">The sequence shown here is derived from an EMBL/GenBank/DDBJ whole genome shotgun (WGS) entry which is preliminary data.</text>
</comment>
<reference evidence="6 7" key="1">
    <citation type="submission" date="2013-02" db="EMBL/GenBank/DDBJ databases">
        <title>Draft Genome Sequence of Streptomyces aurantiacus, Which Produces Setomimycin.</title>
        <authorList>
            <person name="Gruening B.A."/>
            <person name="Praeg A."/>
            <person name="Erxleben A."/>
            <person name="Guenther S."/>
            <person name="Mueller M."/>
        </authorList>
    </citation>
    <scope>NUCLEOTIDE SEQUENCE [LARGE SCALE GENOMIC DNA]</scope>
    <source>
        <strain evidence="6 7">JA 4570</strain>
    </source>
</reference>
<dbReference type="GO" id="GO:0003677">
    <property type="term" value="F:DNA binding"/>
    <property type="evidence" value="ECO:0007669"/>
    <property type="project" value="InterPro"/>
</dbReference>
<proteinExistence type="inferred from homology"/>
<evidence type="ECO:0000256" key="1">
    <source>
        <dbReference type="ARBA" id="ARBA00006594"/>
    </source>
</evidence>
<evidence type="ECO:0000259" key="5">
    <source>
        <dbReference type="Pfam" id="PF01555"/>
    </source>
</evidence>
<comment type="similarity">
    <text evidence="1">Belongs to the N(4)/N(6)-methyltransferase family.</text>
</comment>
<feature type="compositionally biased region" description="Acidic residues" evidence="4">
    <location>
        <begin position="699"/>
        <end position="713"/>
    </location>
</feature>
<dbReference type="Proteomes" id="UP000014629">
    <property type="component" value="Unassembled WGS sequence"/>
</dbReference>
<dbReference type="GO" id="GO:0032259">
    <property type="term" value="P:methylation"/>
    <property type="evidence" value="ECO:0007669"/>
    <property type="project" value="UniProtKB-KW"/>
</dbReference>
<keyword evidence="3" id="KW-0808">Transferase</keyword>
<accession>S4AFU8</accession>
<evidence type="ECO:0000313" key="7">
    <source>
        <dbReference type="Proteomes" id="UP000014629"/>
    </source>
</evidence>
<dbReference type="Pfam" id="PF01555">
    <property type="entry name" value="N6_N4_Mtase"/>
    <property type="match status" value="1"/>
</dbReference>
<dbReference type="AlphaFoldDB" id="S4AFU8"/>
<feature type="region of interest" description="Disordered" evidence="4">
    <location>
        <begin position="685"/>
        <end position="713"/>
    </location>
</feature>
<keyword evidence="2" id="KW-0489">Methyltransferase</keyword>
<protein>
    <recommendedName>
        <fullName evidence="5">DNA methylase N-4/N-6 domain-containing protein</fullName>
    </recommendedName>
</protein>
<evidence type="ECO:0000313" key="6">
    <source>
        <dbReference type="EMBL" id="EPH40362.1"/>
    </source>
</evidence>
<evidence type="ECO:0000256" key="2">
    <source>
        <dbReference type="ARBA" id="ARBA00022603"/>
    </source>
</evidence>
<evidence type="ECO:0000256" key="4">
    <source>
        <dbReference type="SAM" id="MobiDB-lite"/>
    </source>
</evidence>
<dbReference type="PATRIC" id="fig|1286094.4.peg.6544"/>
<organism evidence="6 7">
    <name type="scientific">Streptomyces aurantiacus JA 4570</name>
    <dbReference type="NCBI Taxonomy" id="1286094"/>
    <lineage>
        <taxon>Bacteria</taxon>
        <taxon>Bacillati</taxon>
        <taxon>Actinomycetota</taxon>
        <taxon>Actinomycetes</taxon>
        <taxon>Kitasatosporales</taxon>
        <taxon>Streptomycetaceae</taxon>
        <taxon>Streptomyces</taxon>
        <taxon>Streptomyces aurantiacus group</taxon>
    </lineage>
</organism>
<dbReference type="EMBL" id="AOPZ01000422">
    <property type="protein sequence ID" value="EPH40362.1"/>
    <property type="molecule type" value="Genomic_DNA"/>
</dbReference>
<keyword evidence="7" id="KW-1185">Reference proteome</keyword>
<dbReference type="PROSITE" id="PS00092">
    <property type="entry name" value="N6_MTASE"/>
    <property type="match status" value="1"/>
</dbReference>
<gene>
    <name evidence="6" type="ORF">STRAU_6625</name>
</gene>
<dbReference type="InterPro" id="IPR029063">
    <property type="entry name" value="SAM-dependent_MTases_sf"/>
</dbReference>
<sequence>MPPRTSLESDFPAAMLSEVGTKESWRKEVHRPATSTHKWWAKRLGTVFRGIITSAATPEGADAVGAYGSSLDLAGAVVLDPFSGSGVTGVEALKLGAKAVCFDINPVATLVQRQAVQPWDLGALEAAYKEVESACRAEVDRLHRTEDGRTVLYYFWVATVDCPECSEAVRLFGSPVFSKNAYPKRVPKAQIVCPDCLSVWESRYDFVAETCPKGHRVTQHGAARGQWATCGNGHSFKILGALDGARPGYEMYAKMVANPDGSKSYEAITEWDRGLYDECVEALAGLPQSAVLPRGQLAPGNNTDQALKWNFREWRDFFNARQLVSLSLIATAIRDLTGPAPEREALCALFSGTLEFNNLFTSFKGEGTGAVRHMFSHHILKPERTPLEAHPWGTSQSSGAFSTLYKSRLHRAHEYKTKPADLIDRGAGVERISGVSKPVGASIADSWKSFAAIQGQAAYVATRNSAETDIPDGSVDLVVTDPPYMDNVHYAELADFFHAWLQNMRPYTGYSDAATTRRSGEVQHADPVEFGKAIEAVWTESARVLKPGGLLAFTFHQARISGWVQVVESLRRSGWAVMAVQPVKGEMTTSVVKAGAREPSNLDSVVVCRRVVDGATNPHSSVEEALATATKELTDLLDAHIDVGAGDVRSVVRGALLAHLASTGADLDESVATLVDSLATESIETLLGSGSDRDRDGDGDGDGDSGSDGDCDS</sequence>
<feature type="domain" description="DNA methylase N-4/N-6" evidence="5">
    <location>
        <begin position="75"/>
        <end position="106"/>
    </location>
</feature>
<dbReference type="SUPFAM" id="SSF53335">
    <property type="entry name" value="S-adenosyl-L-methionine-dependent methyltransferases"/>
    <property type="match status" value="2"/>
</dbReference>
<name>S4AFU8_9ACTN</name>
<dbReference type="Gene3D" id="3.40.50.150">
    <property type="entry name" value="Vaccinia Virus protein VP39"/>
    <property type="match status" value="2"/>
</dbReference>
<evidence type="ECO:0000256" key="3">
    <source>
        <dbReference type="ARBA" id="ARBA00022679"/>
    </source>
</evidence>
<dbReference type="InterPro" id="IPR002941">
    <property type="entry name" value="DNA_methylase_N4/N6"/>
</dbReference>
<dbReference type="GO" id="GO:0008170">
    <property type="term" value="F:N-methyltransferase activity"/>
    <property type="evidence" value="ECO:0007669"/>
    <property type="project" value="InterPro"/>
</dbReference>